<dbReference type="InterPro" id="IPR050126">
    <property type="entry name" value="Ap4A_hydrolase"/>
</dbReference>
<dbReference type="EMBL" id="AGEL01000003">
    <property type="protein sequence ID" value="EHO18171.1"/>
    <property type="molecule type" value="Genomic_DNA"/>
</dbReference>
<dbReference type="Pfam" id="PF00149">
    <property type="entry name" value="Metallophos"/>
    <property type="match status" value="1"/>
</dbReference>
<dbReference type="RefSeq" id="WP_009532189.1">
    <property type="nucleotide sequence ID" value="NZ_JH590861.1"/>
</dbReference>
<protein>
    <recommendedName>
        <fullName evidence="1">Calcineurin-like phosphoesterase domain-containing protein</fullName>
    </recommendedName>
</protein>
<dbReference type="AlphaFoldDB" id="A0AA36Y6S5"/>
<dbReference type="InterPro" id="IPR004843">
    <property type="entry name" value="Calcineurin-like_PHP"/>
</dbReference>
<dbReference type="GO" id="GO:0110154">
    <property type="term" value="P:RNA decapping"/>
    <property type="evidence" value="ECO:0007669"/>
    <property type="project" value="TreeGrafter"/>
</dbReference>
<dbReference type="GeneID" id="86940147"/>
<accession>A0AA36Y6S5</accession>
<gene>
    <name evidence="2" type="ORF">HMPREF9623_00355</name>
</gene>
<organism evidence="2 3">
    <name type="scientific">Stomatobaculum longum</name>
    <dbReference type="NCBI Taxonomy" id="796942"/>
    <lineage>
        <taxon>Bacteria</taxon>
        <taxon>Bacillati</taxon>
        <taxon>Bacillota</taxon>
        <taxon>Clostridia</taxon>
        <taxon>Lachnospirales</taxon>
        <taxon>Lachnospiraceae</taxon>
        <taxon>Stomatobaculum</taxon>
    </lineage>
</organism>
<dbReference type="PANTHER" id="PTHR42850">
    <property type="entry name" value="METALLOPHOSPHOESTERASE"/>
    <property type="match status" value="1"/>
</dbReference>
<sequence>MRTVILSDLHGEAETLGCMLEELNFDPATEELVVLGDALNYGTSPAETYIALRNLAEQMEKRFVYIRGEHEQMLLDALLLTRGQIANGLLWKQNGGKETLASLQERRLPPGKTALWLKDHTRTWYECQDFIAVHADIADEVIWNNEPETFLWGNRCIEENNYAGKLTVFGHHRVEFPTYLDGSGVESRFHPNYGTWFQLPRTGAIALDTGCGEENGYLTAMIVENGMMRFERI</sequence>
<dbReference type="GO" id="GO:0016791">
    <property type="term" value="F:phosphatase activity"/>
    <property type="evidence" value="ECO:0007669"/>
    <property type="project" value="TreeGrafter"/>
</dbReference>
<proteinExistence type="predicted"/>
<evidence type="ECO:0000313" key="2">
    <source>
        <dbReference type="EMBL" id="EHO18171.1"/>
    </source>
</evidence>
<feature type="domain" description="Calcineurin-like phosphoesterase" evidence="1">
    <location>
        <begin position="1"/>
        <end position="171"/>
    </location>
</feature>
<keyword evidence="3" id="KW-1185">Reference proteome</keyword>
<dbReference type="InterPro" id="IPR029052">
    <property type="entry name" value="Metallo-depent_PP-like"/>
</dbReference>
<evidence type="ECO:0000313" key="3">
    <source>
        <dbReference type="Proteomes" id="UP000018466"/>
    </source>
</evidence>
<dbReference type="PANTHER" id="PTHR42850:SF4">
    <property type="entry name" value="ZINC-DEPENDENT ENDOPOLYPHOSPHATASE"/>
    <property type="match status" value="1"/>
</dbReference>
<dbReference type="SUPFAM" id="SSF56300">
    <property type="entry name" value="Metallo-dependent phosphatases"/>
    <property type="match status" value="1"/>
</dbReference>
<dbReference type="Proteomes" id="UP000018466">
    <property type="component" value="Unassembled WGS sequence"/>
</dbReference>
<dbReference type="Gene3D" id="3.60.21.10">
    <property type="match status" value="1"/>
</dbReference>
<name>A0AA36Y6S5_9FIRM</name>
<dbReference type="GO" id="GO:0005737">
    <property type="term" value="C:cytoplasm"/>
    <property type="evidence" value="ECO:0007669"/>
    <property type="project" value="TreeGrafter"/>
</dbReference>
<evidence type="ECO:0000259" key="1">
    <source>
        <dbReference type="Pfam" id="PF00149"/>
    </source>
</evidence>
<comment type="caution">
    <text evidence="2">The sequence shown here is derived from an EMBL/GenBank/DDBJ whole genome shotgun (WGS) entry which is preliminary data.</text>
</comment>
<reference evidence="2 3" key="1">
    <citation type="submission" date="2011-10" db="EMBL/GenBank/DDBJ databases">
        <title>The Genome Sequence of Lachnospiraceae bacterium ACC2.</title>
        <authorList>
            <consortium name="The Broad Institute Genome Sequencing Platform"/>
            <person name="Earl A."/>
            <person name="Ward D."/>
            <person name="Feldgarden M."/>
            <person name="Gevers D."/>
            <person name="Sizova M."/>
            <person name="Hazen A."/>
            <person name="Epstein S."/>
            <person name="Young S.K."/>
            <person name="Zeng Q."/>
            <person name="Gargeya S."/>
            <person name="Fitzgerald M."/>
            <person name="Haas B."/>
            <person name="Abouelleil A."/>
            <person name="Alvarado L."/>
            <person name="Arachchi H.M."/>
            <person name="Berlin A."/>
            <person name="Brown A."/>
            <person name="Chapman S.B."/>
            <person name="Chen Z."/>
            <person name="Dunbar C."/>
            <person name="Freedman E."/>
            <person name="Gearin G."/>
            <person name="Goldberg J."/>
            <person name="Griggs A."/>
            <person name="Gujja S."/>
            <person name="Heiman D."/>
            <person name="Howarth C."/>
            <person name="Larson L."/>
            <person name="Lui A."/>
            <person name="MacDonald P.J.P."/>
            <person name="Montmayeur A."/>
            <person name="Murphy C."/>
            <person name="Neiman D."/>
            <person name="Pearson M."/>
            <person name="Priest M."/>
            <person name="Roberts A."/>
            <person name="Saif S."/>
            <person name="Shea T."/>
            <person name="Shenoy N."/>
            <person name="Sisk P."/>
            <person name="Stolte C."/>
            <person name="Sykes S."/>
            <person name="Wortman J."/>
            <person name="Nusbaum C."/>
            <person name="Birren B."/>
        </authorList>
    </citation>
    <scope>NUCLEOTIDE SEQUENCE [LARGE SCALE GENOMIC DNA]</scope>
    <source>
        <strain evidence="2 3">ACC2</strain>
    </source>
</reference>
<dbReference type="GO" id="GO:0008803">
    <property type="term" value="F:bis(5'-nucleosyl)-tetraphosphatase (symmetrical) activity"/>
    <property type="evidence" value="ECO:0007669"/>
    <property type="project" value="TreeGrafter"/>
</dbReference>